<gene>
    <name evidence="1" type="ORF">NLG97_g8426</name>
</gene>
<evidence type="ECO:0000313" key="2">
    <source>
        <dbReference type="Proteomes" id="UP001148737"/>
    </source>
</evidence>
<proteinExistence type="predicted"/>
<keyword evidence="2" id="KW-1185">Reference proteome</keyword>
<name>A0ACC1QK50_9HYPO</name>
<dbReference type="Proteomes" id="UP001148737">
    <property type="component" value="Unassembled WGS sequence"/>
</dbReference>
<sequence length="552" mass="59717">MTCLRRAKLQAEKRDAPLQGVVIECLKTRNSKCRGCERLKSSCLLPIDHCEGARDELNGILAYVNWQIVEGLQGTSGLGECLLEEEARAIQLALAELCGQFDNVELKLRRIHGLTGKVGDTRDARRTYDGAVDRLRARLLAVNPAPPITASPEEQALWASTQVIRLPHDSHGCHADWHNAMREMGLSLVSTLGERFEGVSEMVESEWPIPIDPNVLGIITMTASIPDKMRAVVCDTPGPVSVLQIKDVPVPVPGPGQVLIKVLAFGINRAEMFTRQGHSPTVKFPRIVGIELVGRVAGYPTGDAENIPLGTLVATCMGGLGRELPGSYAEYACQSLKFVVPFPDVGLDLATMAAIPEMLQTTYGSLTEALNLQPGESLLIRGSTSSIGLAAIQLGKYLGASRIGATSRSADREALLKSTGADIVYIDDGNLASQIAAGEQFDKILELIGTKTLKDSILCLKPKGTVCMTGIQGGEWAFNDFSPITDLPQRRRLTSYGGDEFDFISMPWEELIAAVKDGKINIPIRQFKLDQIQEIHEILESGGGGNKMVVVL</sequence>
<protein>
    <submittedName>
        <fullName evidence="1">Uncharacterized protein</fullName>
    </submittedName>
</protein>
<organism evidence="1 2">
    <name type="scientific">Lecanicillium saksenae</name>
    <dbReference type="NCBI Taxonomy" id="468837"/>
    <lineage>
        <taxon>Eukaryota</taxon>
        <taxon>Fungi</taxon>
        <taxon>Dikarya</taxon>
        <taxon>Ascomycota</taxon>
        <taxon>Pezizomycotina</taxon>
        <taxon>Sordariomycetes</taxon>
        <taxon>Hypocreomycetidae</taxon>
        <taxon>Hypocreales</taxon>
        <taxon>Cordycipitaceae</taxon>
        <taxon>Lecanicillium</taxon>
    </lineage>
</organism>
<reference evidence="1" key="1">
    <citation type="submission" date="2022-07" db="EMBL/GenBank/DDBJ databases">
        <title>Genome Sequence of Lecanicillium saksenae.</title>
        <authorList>
            <person name="Buettner E."/>
        </authorList>
    </citation>
    <scope>NUCLEOTIDE SEQUENCE</scope>
    <source>
        <strain evidence="1">VT-O1</strain>
    </source>
</reference>
<dbReference type="EMBL" id="JANAKD010001480">
    <property type="protein sequence ID" value="KAJ3479027.1"/>
    <property type="molecule type" value="Genomic_DNA"/>
</dbReference>
<accession>A0ACC1QK50</accession>
<evidence type="ECO:0000313" key="1">
    <source>
        <dbReference type="EMBL" id="KAJ3479027.1"/>
    </source>
</evidence>
<comment type="caution">
    <text evidence="1">The sequence shown here is derived from an EMBL/GenBank/DDBJ whole genome shotgun (WGS) entry which is preliminary data.</text>
</comment>